<feature type="non-terminal residue" evidence="2">
    <location>
        <position position="110"/>
    </location>
</feature>
<dbReference type="EMBL" id="GECZ01029911">
    <property type="protein sequence ID" value="JAS39858.1"/>
    <property type="molecule type" value="Transcribed_RNA"/>
</dbReference>
<protein>
    <submittedName>
        <fullName evidence="2">Uncharacterized protein</fullName>
    </submittedName>
</protein>
<reference evidence="2" key="1">
    <citation type="submission" date="2015-11" db="EMBL/GenBank/DDBJ databases">
        <title>De novo transcriptome assembly of four potential Pierce s Disease insect vectors from Arizona vineyards.</title>
        <authorList>
            <person name="Tassone E.E."/>
        </authorList>
    </citation>
    <scope>NUCLEOTIDE SEQUENCE</scope>
</reference>
<evidence type="ECO:0000313" key="2">
    <source>
        <dbReference type="EMBL" id="JAS39858.1"/>
    </source>
</evidence>
<organism evidence="2">
    <name type="scientific">Cuerna arida</name>
    <dbReference type="NCBI Taxonomy" id="1464854"/>
    <lineage>
        <taxon>Eukaryota</taxon>
        <taxon>Metazoa</taxon>
        <taxon>Ecdysozoa</taxon>
        <taxon>Arthropoda</taxon>
        <taxon>Hexapoda</taxon>
        <taxon>Insecta</taxon>
        <taxon>Pterygota</taxon>
        <taxon>Neoptera</taxon>
        <taxon>Paraneoptera</taxon>
        <taxon>Hemiptera</taxon>
        <taxon>Auchenorrhyncha</taxon>
        <taxon>Membracoidea</taxon>
        <taxon>Cicadellidae</taxon>
        <taxon>Cicadellinae</taxon>
        <taxon>Proconiini</taxon>
        <taxon>Cuerna</taxon>
    </lineage>
</organism>
<dbReference type="AlphaFoldDB" id="A0A1B6EPK4"/>
<name>A0A1B6EPK4_9HEMI</name>
<proteinExistence type="predicted"/>
<gene>
    <name evidence="2" type="ORF">g.48132</name>
</gene>
<evidence type="ECO:0000256" key="1">
    <source>
        <dbReference type="SAM" id="MobiDB-lite"/>
    </source>
</evidence>
<feature type="non-terminal residue" evidence="2">
    <location>
        <position position="1"/>
    </location>
</feature>
<feature type="compositionally biased region" description="Polar residues" evidence="1">
    <location>
        <begin position="87"/>
        <end position="110"/>
    </location>
</feature>
<accession>A0A1B6EPK4</accession>
<sequence length="110" mass="12543">ELLHGRQPKTLLTFLRPPSIKSLDLNGKQNARFEMGDRVLTKFFNGPKRWINGIVSGICGRMMYIVNTEKGTVRRHQNQLCLRQKPRPQNGNCNPPYLQPSNGNTPDLQS</sequence>
<feature type="region of interest" description="Disordered" evidence="1">
    <location>
        <begin position="77"/>
        <end position="110"/>
    </location>
</feature>